<comment type="caution">
    <text evidence="1">The sequence shown here is derived from an EMBL/GenBank/DDBJ whole genome shotgun (WGS) entry which is preliminary data.</text>
</comment>
<evidence type="ECO:0000313" key="2">
    <source>
        <dbReference type="Proteomes" id="UP001595748"/>
    </source>
</evidence>
<evidence type="ECO:0000313" key="1">
    <source>
        <dbReference type="EMBL" id="MFC3861812.1"/>
    </source>
</evidence>
<protein>
    <submittedName>
        <fullName evidence="1">Uncharacterized protein</fullName>
    </submittedName>
</protein>
<organism evidence="1 2">
    <name type="scientific">Deinococcus antarcticus</name>
    <dbReference type="NCBI Taxonomy" id="1298767"/>
    <lineage>
        <taxon>Bacteria</taxon>
        <taxon>Thermotogati</taxon>
        <taxon>Deinococcota</taxon>
        <taxon>Deinococci</taxon>
        <taxon>Deinococcales</taxon>
        <taxon>Deinococcaceae</taxon>
        <taxon>Deinococcus</taxon>
    </lineage>
</organism>
<dbReference type="RefSeq" id="WP_380079078.1">
    <property type="nucleotide sequence ID" value="NZ_JBHRZF010000158.1"/>
</dbReference>
<reference evidence="2" key="1">
    <citation type="journal article" date="2019" name="Int. J. Syst. Evol. Microbiol.">
        <title>The Global Catalogue of Microorganisms (GCM) 10K type strain sequencing project: providing services to taxonomists for standard genome sequencing and annotation.</title>
        <authorList>
            <consortium name="The Broad Institute Genomics Platform"/>
            <consortium name="The Broad Institute Genome Sequencing Center for Infectious Disease"/>
            <person name="Wu L."/>
            <person name="Ma J."/>
        </authorList>
    </citation>
    <scope>NUCLEOTIDE SEQUENCE [LARGE SCALE GENOMIC DNA]</scope>
    <source>
        <strain evidence="2">CCTCC AB 2013263</strain>
    </source>
</reference>
<proteinExistence type="predicted"/>
<keyword evidence="2" id="KW-1185">Reference proteome</keyword>
<name>A0ABV8AC93_9DEIO</name>
<dbReference type="Proteomes" id="UP001595748">
    <property type="component" value="Unassembled WGS sequence"/>
</dbReference>
<accession>A0ABV8AC93</accession>
<sequence>MPLQTPPVKLLPLLALPALLGSCAIGAYFSPISALERSVNGLYEGEGNGVTGRVPYRLTLTLQEQAGRVSGVLTNLESKKTYTGSGSFRRTQAGGQVDMNFFENGNRFRAAIHADLSGDTLTGKLRTVLLGKELFPYNISFKKVAEGRE</sequence>
<dbReference type="EMBL" id="JBHRZF010000158">
    <property type="protein sequence ID" value="MFC3861812.1"/>
    <property type="molecule type" value="Genomic_DNA"/>
</dbReference>
<gene>
    <name evidence="1" type="ORF">ACFOPQ_13675</name>
</gene>